<protein>
    <submittedName>
        <fullName evidence="2">Uncharacterized protein</fullName>
    </submittedName>
</protein>
<feature type="region of interest" description="Disordered" evidence="1">
    <location>
        <begin position="1"/>
        <end position="102"/>
    </location>
</feature>
<dbReference type="AlphaFoldDB" id="A0AAD6SZY7"/>
<accession>A0AAD6SZY7</accession>
<dbReference type="Proteomes" id="UP001218188">
    <property type="component" value="Unassembled WGS sequence"/>
</dbReference>
<dbReference type="EMBL" id="JARJCM010000050">
    <property type="protein sequence ID" value="KAJ7035403.1"/>
    <property type="molecule type" value="Genomic_DNA"/>
</dbReference>
<organism evidence="2 3">
    <name type="scientific">Mycena alexandri</name>
    <dbReference type="NCBI Taxonomy" id="1745969"/>
    <lineage>
        <taxon>Eukaryota</taxon>
        <taxon>Fungi</taxon>
        <taxon>Dikarya</taxon>
        <taxon>Basidiomycota</taxon>
        <taxon>Agaricomycotina</taxon>
        <taxon>Agaricomycetes</taxon>
        <taxon>Agaricomycetidae</taxon>
        <taxon>Agaricales</taxon>
        <taxon>Marasmiineae</taxon>
        <taxon>Mycenaceae</taxon>
        <taxon>Mycena</taxon>
    </lineage>
</organism>
<feature type="compositionally biased region" description="Low complexity" evidence="1">
    <location>
        <begin position="89"/>
        <end position="102"/>
    </location>
</feature>
<keyword evidence="3" id="KW-1185">Reference proteome</keyword>
<evidence type="ECO:0000256" key="1">
    <source>
        <dbReference type="SAM" id="MobiDB-lite"/>
    </source>
</evidence>
<sequence>MSNFPVRPNPQRGPSHLKATLPAPGTRLTRRPVPLRPVPLGAPWTLPLQPPPAATSFQIRPPTSLCPRRPADLRLAAPQGNPSSRLANPSSSPVPDPAAVSTSRGAASAVSAPATPVGSVPYSPAGCAYAIPPSNRHPSHLRAHMTPCRYLVPLAPALRAASMERVTAFPAPWLTPSVILRPTFHNLLSSPFIVCIDIHDALRHPSAPKMKFREDFNIVLAMPFSSPSARSCRSRCARRRVLGQDGHSPHPFIFPSAFGIIWYLATASNYPETPTSFTYAIADVYNAALGDINPSYFSPTTATQKIHSYKPSANSVRR</sequence>
<evidence type="ECO:0000313" key="2">
    <source>
        <dbReference type="EMBL" id="KAJ7035403.1"/>
    </source>
</evidence>
<gene>
    <name evidence="2" type="ORF">C8F04DRAFT_1258949</name>
</gene>
<proteinExistence type="predicted"/>
<comment type="caution">
    <text evidence="2">The sequence shown here is derived from an EMBL/GenBank/DDBJ whole genome shotgun (WGS) entry which is preliminary data.</text>
</comment>
<reference evidence="2" key="1">
    <citation type="submission" date="2023-03" db="EMBL/GenBank/DDBJ databases">
        <title>Massive genome expansion in bonnet fungi (Mycena s.s.) driven by repeated elements and novel gene families across ecological guilds.</title>
        <authorList>
            <consortium name="Lawrence Berkeley National Laboratory"/>
            <person name="Harder C.B."/>
            <person name="Miyauchi S."/>
            <person name="Viragh M."/>
            <person name="Kuo A."/>
            <person name="Thoen E."/>
            <person name="Andreopoulos B."/>
            <person name="Lu D."/>
            <person name="Skrede I."/>
            <person name="Drula E."/>
            <person name="Henrissat B."/>
            <person name="Morin E."/>
            <person name="Kohler A."/>
            <person name="Barry K."/>
            <person name="LaButti K."/>
            <person name="Morin E."/>
            <person name="Salamov A."/>
            <person name="Lipzen A."/>
            <person name="Mereny Z."/>
            <person name="Hegedus B."/>
            <person name="Baldrian P."/>
            <person name="Stursova M."/>
            <person name="Weitz H."/>
            <person name="Taylor A."/>
            <person name="Grigoriev I.V."/>
            <person name="Nagy L.G."/>
            <person name="Martin F."/>
            <person name="Kauserud H."/>
        </authorList>
    </citation>
    <scope>NUCLEOTIDE SEQUENCE</scope>
    <source>
        <strain evidence="2">CBHHK200</strain>
    </source>
</reference>
<evidence type="ECO:0000313" key="3">
    <source>
        <dbReference type="Proteomes" id="UP001218188"/>
    </source>
</evidence>
<name>A0AAD6SZY7_9AGAR</name>